<dbReference type="PATRIC" id="fig|931276.5.peg.4940"/>
<dbReference type="AlphaFoldDB" id="M1MVJ2"/>
<dbReference type="STRING" id="36745.CLSAP_46660"/>
<keyword evidence="1" id="KW-0472">Membrane</keyword>
<organism evidence="2 3">
    <name type="scientific">Clostridium saccharoperbutylacetonicum N1-4(HMT)</name>
    <dbReference type="NCBI Taxonomy" id="931276"/>
    <lineage>
        <taxon>Bacteria</taxon>
        <taxon>Bacillati</taxon>
        <taxon>Bacillota</taxon>
        <taxon>Clostridia</taxon>
        <taxon>Eubacteriales</taxon>
        <taxon>Clostridiaceae</taxon>
        <taxon>Clostridium</taxon>
    </lineage>
</organism>
<sequence>MMNKFEKKFKNLLVVTMVSFITISLIGLIGCESKELTKADAENKKVVVDKNSEDNNEGNSKDAKVATTSKILEDEKQIDSKKSIDKSKIDADEMNFKDYISLLGTNKEKLLSTLNEKPSSVDEGGVEFKKAAIRVWFDKKSNTQVDQVLIMGKEANLNGVKIGENISRFKEVFGKSISDKNGDAHFKYNGVFLSINYDTNTGETYAVYILKNDF</sequence>
<protein>
    <recommendedName>
        <fullName evidence="4">Lipoprotein</fullName>
    </recommendedName>
</protein>
<dbReference type="RefSeq" id="WP_015394960.1">
    <property type="nucleotide sequence ID" value="NC_020291.1"/>
</dbReference>
<keyword evidence="3" id="KW-1185">Reference proteome</keyword>
<evidence type="ECO:0000256" key="1">
    <source>
        <dbReference type="SAM" id="Phobius"/>
    </source>
</evidence>
<dbReference type="KEGG" id="csr:Cspa_c48980"/>
<dbReference type="EMBL" id="CP004121">
    <property type="protein sequence ID" value="AGF58651.1"/>
    <property type="molecule type" value="Genomic_DNA"/>
</dbReference>
<dbReference type="Proteomes" id="UP000011728">
    <property type="component" value="Chromosome"/>
</dbReference>
<dbReference type="PROSITE" id="PS51257">
    <property type="entry name" value="PROKAR_LIPOPROTEIN"/>
    <property type="match status" value="1"/>
</dbReference>
<evidence type="ECO:0000313" key="2">
    <source>
        <dbReference type="EMBL" id="AGF58651.1"/>
    </source>
</evidence>
<evidence type="ECO:0008006" key="4">
    <source>
        <dbReference type="Google" id="ProtNLM"/>
    </source>
</evidence>
<gene>
    <name evidence="2" type="ORF">Cspa_c48980</name>
</gene>
<accession>M1MVJ2</accession>
<name>M1MVJ2_9CLOT</name>
<feature type="transmembrane region" description="Helical" evidence="1">
    <location>
        <begin position="12"/>
        <end position="30"/>
    </location>
</feature>
<dbReference type="eggNOG" id="ENOG50348C8">
    <property type="taxonomic scope" value="Bacteria"/>
</dbReference>
<dbReference type="HOGENOM" id="CLU_1188269_0_0_9"/>
<reference evidence="2 3" key="1">
    <citation type="submission" date="2013-02" db="EMBL/GenBank/DDBJ databases">
        <title>Genome sequence of Clostridium saccharoperbutylacetonicum N1-4(HMT).</title>
        <authorList>
            <person name="Poehlein A."/>
            <person name="Daniel R."/>
        </authorList>
    </citation>
    <scope>NUCLEOTIDE SEQUENCE [LARGE SCALE GENOMIC DNA]</scope>
    <source>
        <strain evidence="3">N1-4(HMT)</strain>
    </source>
</reference>
<dbReference type="OrthoDB" id="1902964at2"/>
<keyword evidence="1" id="KW-0812">Transmembrane</keyword>
<evidence type="ECO:0000313" key="3">
    <source>
        <dbReference type="Proteomes" id="UP000011728"/>
    </source>
</evidence>
<proteinExistence type="predicted"/>
<keyword evidence="1" id="KW-1133">Transmembrane helix</keyword>